<gene>
    <name evidence="1" type="ORF">SINV_00233</name>
</gene>
<evidence type="ECO:0000313" key="1">
    <source>
        <dbReference type="EMBL" id="EFZ11215.1"/>
    </source>
</evidence>
<dbReference type="HOGENOM" id="CLU_2565088_0_0_1"/>
<proteinExistence type="predicted"/>
<accession>E9J7I3</accession>
<feature type="non-terminal residue" evidence="1">
    <location>
        <position position="82"/>
    </location>
</feature>
<name>E9J7I3_SOLIN</name>
<sequence>QLEKGELCYIGSLQSLKQFVSRCTLLQLQKNEINVSFNIGGLSLFKSSNTQLWPILSLVKNCSKGKPFAIAIYRASSKPSPL</sequence>
<protein>
    <submittedName>
        <fullName evidence="1">Uncharacterized protein</fullName>
    </submittedName>
</protein>
<dbReference type="EMBL" id="GL768535">
    <property type="protein sequence ID" value="EFZ11215.1"/>
    <property type="molecule type" value="Genomic_DNA"/>
</dbReference>
<feature type="non-terminal residue" evidence="1">
    <location>
        <position position="1"/>
    </location>
</feature>
<organism>
    <name type="scientific">Solenopsis invicta</name>
    <name type="common">Red imported fire ant</name>
    <name type="synonym">Solenopsis wagneri</name>
    <dbReference type="NCBI Taxonomy" id="13686"/>
    <lineage>
        <taxon>Eukaryota</taxon>
        <taxon>Metazoa</taxon>
        <taxon>Ecdysozoa</taxon>
        <taxon>Arthropoda</taxon>
        <taxon>Hexapoda</taxon>
        <taxon>Insecta</taxon>
        <taxon>Pterygota</taxon>
        <taxon>Neoptera</taxon>
        <taxon>Endopterygota</taxon>
        <taxon>Hymenoptera</taxon>
        <taxon>Apocrita</taxon>
        <taxon>Aculeata</taxon>
        <taxon>Formicoidea</taxon>
        <taxon>Formicidae</taxon>
        <taxon>Myrmicinae</taxon>
        <taxon>Solenopsis</taxon>
    </lineage>
</organism>
<dbReference type="AlphaFoldDB" id="E9J7I3"/>
<reference evidence="1" key="1">
    <citation type="journal article" date="2011" name="Proc. Natl. Acad. Sci. U.S.A.">
        <title>The genome of the fire ant Solenopsis invicta.</title>
        <authorList>
            <person name="Wurm Y."/>
            <person name="Wang J."/>
            <person name="Riba-Grognuz O."/>
            <person name="Corona M."/>
            <person name="Nygaard S."/>
            <person name="Hunt B.G."/>
            <person name="Ingram K.K."/>
            <person name="Falquet L."/>
            <person name="Nipitwattanaphon M."/>
            <person name="Gotzek D."/>
            <person name="Dijkstra M.B."/>
            <person name="Oettler J."/>
            <person name="Comtesse F."/>
            <person name="Shih C.J."/>
            <person name="Wu W.J."/>
            <person name="Yang C.C."/>
            <person name="Thomas J."/>
            <person name="Beaudoing E."/>
            <person name="Pradervand S."/>
            <person name="Flegel V."/>
            <person name="Cook E.D."/>
            <person name="Fabbretti R."/>
            <person name="Stockinger H."/>
            <person name="Long L."/>
            <person name="Farmerie W.G."/>
            <person name="Oakey J."/>
            <person name="Boomsma J.J."/>
            <person name="Pamilo P."/>
            <person name="Yi S.V."/>
            <person name="Heinze J."/>
            <person name="Goodisman M.A."/>
            <person name="Farinelli L."/>
            <person name="Harshman K."/>
            <person name="Hulo N."/>
            <person name="Cerutti L."/>
            <person name="Xenarios I."/>
            <person name="Shoemaker D."/>
            <person name="Keller L."/>
        </authorList>
    </citation>
    <scope>NUCLEOTIDE SEQUENCE [LARGE SCALE GENOMIC DNA]</scope>
</reference>